<protein>
    <submittedName>
        <fullName evidence="11">Cation diffusion facilitator family transporter</fullName>
    </submittedName>
</protein>
<dbReference type="Gene3D" id="3.30.70.1350">
    <property type="entry name" value="Cation efflux protein, cytoplasmic domain"/>
    <property type="match status" value="1"/>
</dbReference>
<evidence type="ECO:0000256" key="3">
    <source>
        <dbReference type="ARBA" id="ARBA00022448"/>
    </source>
</evidence>
<proteinExistence type="inferred from homology"/>
<evidence type="ECO:0000256" key="7">
    <source>
        <dbReference type="SAM" id="MobiDB-lite"/>
    </source>
</evidence>
<dbReference type="NCBIfam" id="TIGR01297">
    <property type="entry name" value="CDF"/>
    <property type="match status" value="1"/>
</dbReference>
<dbReference type="Proteomes" id="UP000578352">
    <property type="component" value="Unassembled WGS sequence"/>
</dbReference>
<dbReference type="InterPro" id="IPR058533">
    <property type="entry name" value="Cation_efflux_TM"/>
</dbReference>
<sequence length="362" mass="38660">MSSGTQAGHGHPHGHEDEHEHEHEHEHGHDHDHGHDHEHGHDHDHHHPTGFKGFLYGLFVPHSHDAADSIDDALEASTEGVRALKISLFVLLGTTLLQAVVVALSGSVALLADTVHNFSDALTAVPLWVAFVLGRRVASRRYTYGYGRAEDLAGLFIIAVVALSAIVAAWQSIDRFFHPHPLENLGWVVVAGLIGFAGNEAVAIYRIRVGQRIGSAALVADGVHARIDGFTSLAVVIGAVGVMLGFPLADPIVGLLISAAIIVLLWGTVRSIGRRLLDGIEPELVGRLEHALEDTPGVTAVPRVQLRWVGHRLHGSARLAVDAATLADAQRITAAARAHAASHLRNLDELSLELVPAADAAR</sequence>
<dbReference type="AlphaFoldDB" id="A0A853CSN5"/>
<feature type="transmembrane region" description="Helical" evidence="8">
    <location>
        <begin position="88"/>
        <end position="112"/>
    </location>
</feature>
<evidence type="ECO:0000256" key="1">
    <source>
        <dbReference type="ARBA" id="ARBA00004141"/>
    </source>
</evidence>
<feature type="region of interest" description="Disordered" evidence="7">
    <location>
        <begin position="1"/>
        <end position="47"/>
    </location>
</feature>
<dbReference type="InterPro" id="IPR036837">
    <property type="entry name" value="Cation_efflux_CTD_sf"/>
</dbReference>
<keyword evidence="3" id="KW-0813">Transport</keyword>
<dbReference type="Pfam" id="PF16916">
    <property type="entry name" value="ZT_dimer"/>
    <property type="match status" value="1"/>
</dbReference>
<keyword evidence="6 8" id="KW-0472">Membrane</keyword>
<dbReference type="Pfam" id="PF01545">
    <property type="entry name" value="Cation_efflux"/>
    <property type="match status" value="1"/>
</dbReference>
<dbReference type="InterPro" id="IPR027469">
    <property type="entry name" value="Cation_efflux_TMD_sf"/>
</dbReference>
<keyword evidence="4 8" id="KW-0812">Transmembrane</keyword>
<organism evidence="11 12">
    <name type="scientific">Leifsonia shinshuensis</name>
    <dbReference type="NCBI Taxonomy" id="150026"/>
    <lineage>
        <taxon>Bacteria</taxon>
        <taxon>Bacillati</taxon>
        <taxon>Actinomycetota</taxon>
        <taxon>Actinomycetes</taxon>
        <taxon>Micrococcales</taxon>
        <taxon>Microbacteriaceae</taxon>
        <taxon>Leifsonia</taxon>
    </lineage>
</organism>
<dbReference type="InterPro" id="IPR050291">
    <property type="entry name" value="CDF_Transporter"/>
</dbReference>
<dbReference type="RefSeq" id="WP_179604914.1">
    <property type="nucleotide sequence ID" value="NZ_BAABEH010000001.1"/>
</dbReference>
<comment type="caution">
    <text evidence="11">The sequence shown here is derived from an EMBL/GenBank/DDBJ whole genome shotgun (WGS) entry which is preliminary data.</text>
</comment>
<dbReference type="GO" id="GO:0015093">
    <property type="term" value="F:ferrous iron transmembrane transporter activity"/>
    <property type="evidence" value="ECO:0007669"/>
    <property type="project" value="TreeGrafter"/>
</dbReference>
<dbReference type="FunFam" id="1.20.1510.10:FF:000006">
    <property type="entry name" value="Divalent cation efflux transporter"/>
    <property type="match status" value="1"/>
</dbReference>
<dbReference type="GO" id="GO:0006882">
    <property type="term" value="P:intracellular zinc ion homeostasis"/>
    <property type="evidence" value="ECO:0007669"/>
    <property type="project" value="TreeGrafter"/>
</dbReference>
<evidence type="ECO:0000313" key="11">
    <source>
        <dbReference type="EMBL" id="NYJ22923.1"/>
    </source>
</evidence>
<feature type="transmembrane region" description="Helical" evidence="8">
    <location>
        <begin position="155"/>
        <end position="173"/>
    </location>
</feature>
<evidence type="ECO:0000259" key="9">
    <source>
        <dbReference type="Pfam" id="PF01545"/>
    </source>
</evidence>
<name>A0A853CSN5_9MICO</name>
<dbReference type="PANTHER" id="PTHR43840:SF15">
    <property type="entry name" value="MITOCHONDRIAL METAL TRANSPORTER 1-RELATED"/>
    <property type="match status" value="1"/>
</dbReference>
<evidence type="ECO:0000259" key="10">
    <source>
        <dbReference type="Pfam" id="PF16916"/>
    </source>
</evidence>
<dbReference type="EMBL" id="JACCFL010000001">
    <property type="protein sequence ID" value="NYJ22923.1"/>
    <property type="molecule type" value="Genomic_DNA"/>
</dbReference>
<evidence type="ECO:0000313" key="12">
    <source>
        <dbReference type="Proteomes" id="UP000578352"/>
    </source>
</evidence>
<keyword evidence="5 8" id="KW-1133">Transmembrane helix</keyword>
<evidence type="ECO:0000256" key="8">
    <source>
        <dbReference type="SAM" id="Phobius"/>
    </source>
</evidence>
<gene>
    <name evidence="11" type="ORF">HNR13_001210</name>
</gene>
<dbReference type="GO" id="GO:0015086">
    <property type="term" value="F:cadmium ion transmembrane transporter activity"/>
    <property type="evidence" value="ECO:0007669"/>
    <property type="project" value="TreeGrafter"/>
</dbReference>
<feature type="transmembrane region" description="Helical" evidence="8">
    <location>
        <begin position="252"/>
        <end position="269"/>
    </location>
</feature>
<dbReference type="GO" id="GO:0005886">
    <property type="term" value="C:plasma membrane"/>
    <property type="evidence" value="ECO:0007669"/>
    <property type="project" value="TreeGrafter"/>
</dbReference>
<comment type="subcellular location">
    <subcellularLocation>
        <location evidence="1">Membrane</location>
        <topology evidence="1">Multi-pass membrane protein</topology>
    </subcellularLocation>
</comment>
<feature type="domain" description="Cation efflux protein transmembrane" evidence="9">
    <location>
        <begin position="84"/>
        <end position="277"/>
    </location>
</feature>
<comment type="similarity">
    <text evidence="2">Belongs to the cation diffusion facilitator (CDF) transporter (TC 2.A.4) family.</text>
</comment>
<feature type="compositionally biased region" description="Basic and acidic residues" evidence="7">
    <location>
        <begin position="13"/>
        <end position="47"/>
    </location>
</feature>
<evidence type="ECO:0000256" key="6">
    <source>
        <dbReference type="ARBA" id="ARBA00023136"/>
    </source>
</evidence>
<feature type="transmembrane region" description="Helical" evidence="8">
    <location>
        <begin position="227"/>
        <end position="246"/>
    </location>
</feature>
<feature type="transmembrane region" description="Helical" evidence="8">
    <location>
        <begin position="118"/>
        <end position="134"/>
    </location>
</feature>
<evidence type="ECO:0000256" key="4">
    <source>
        <dbReference type="ARBA" id="ARBA00022692"/>
    </source>
</evidence>
<dbReference type="GO" id="GO:0015341">
    <property type="term" value="F:zinc efflux antiporter activity"/>
    <property type="evidence" value="ECO:0007669"/>
    <property type="project" value="TreeGrafter"/>
</dbReference>
<evidence type="ECO:0000256" key="5">
    <source>
        <dbReference type="ARBA" id="ARBA00022989"/>
    </source>
</evidence>
<dbReference type="Gene3D" id="1.20.1510.10">
    <property type="entry name" value="Cation efflux protein transmembrane domain"/>
    <property type="match status" value="1"/>
</dbReference>
<dbReference type="InterPro" id="IPR027470">
    <property type="entry name" value="Cation_efflux_CTD"/>
</dbReference>
<dbReference type="SUPFAM" id="SSF161111">
    <property type="entry name" value="Cation efflux protein transmembrane domain-like"/>
    <property type="match status" value="1"/>
</dbReference>
<accession>A0A853CSN5</accession>
<feature type="domain" description="Cation efflux protein cytoplasmic" evidence="10">
    <location>
        <begin position="281"/>
        <end position="343"/>
    </location>
</feature>
<evidence type="ECO:0000256" key="2">
    <source>
        <dbReference type="ARBA" id="ARBA00008114"/>
    </source>
</evidence>
<reference evidence="11 12" key="1">
    <citation type="submission" date="2020-07" db="EMBL/GenBank/DDBJ databases">
        <title>Sequencing the genomes of 1000 actinobacteria strains.</title>
        <authorList>
            <person name="Klenk H.-P."/>
        </authorList>
    </citation>
    <scope>NUCLEOTIDE SEQUENCE [LARGE SCALE GENOMIC DNA]</scope>
    <source>
        <strain evidence="11 12">DSM 15165</strain>
    </source>
</reference>
<feature type="transmembrane region" description="Helical" evidence="8">
    <location>
        <begin position="185"/>
        <end position="207"/>
    </location>
</feature>
<dbReference type="InterPro" id="IPR002524">
    <property type="entry name" value="Cation_efflux"/>
</dbReference>
<dbReference type="PANTHER" id="PTHR43840">
    <property type="entry name" value="MITOCHONDRIAL METAL TRANSPORTER 1-RELATED"/>
    <property type="match status" value="1"/>
</dbReference>